<dbReference type="SUPFAM" id="SSF46894">
    <property type="entry name" value="C-terminal effector domain of the bipartite response regulators"/>
    <property type="match status" value="1"/>
</dbReference>
<dbReference type="InterPro" id="IPR011006">
    <property type="entry name" value="CheY-like_superfamily"/>
</dbReference>
<dbReference type="Gene3D" id="1.10.10.10">
    <property type="entry name" value="Winged helix-like DNA-binding domain superfamily/Winged helix DNA-binding domain"/>
    <property type="match status" value="1"/>
</dbReference>
<dbReference type="PANTHER" id="PTHR48111:SF4">
    <property type="entry name" value="DNA-BINDING DUAL TRANSCRIPTIONAL REGULATOR OMPR"/>
    <property type="match status" value="1"/>
</dbReference>
<dbReference type="PROSITE" id="PS50110">
    <property type="entry name" value="RESPONSE_REGULATORY"/>
    <property type="match status" value="1"/>
</dbReference>
<comment type="caution">
    <text evidence="9">The sequence shown here is derived from an EMBL/GenBank/DDBJ whole genome shotgun (WGS) entry which is preliminary data.</text>
</comment>
<keyword evidence="3 6" id="KW-0238">DNA-binding</keyword>
<proteinExistence type="predicted"/>
<accession>A0ABT1A7B4</accession>
<keyword evidence="1 5" id="KW-0597">Phosphoprotein</keyword>
<evidence type="ECO:0000256" key="3">
    <source>
        <dbReference type="ARBA" id="ARBA00023125"/>
    </source>
</evidence>
<evidence type="ECO:0000256" key="5">
    <source>
        <dbReference type="PROSITE-ProRule" id="PRU00169"/>
    </source>
</evidence>
<dbReference type="Pfam" id="PF00486">
    <property type="entry name" value="Trans_reg_C"/>
    <property type="match status" value="1"/>
</dbReference>
<feature type="domain" description="Response regulatory" evidence="7">
    <location>
        <begin position="6"/>
        <end position="120"/>
    </location>
</feature>
<dbReference type="InterPro" id="IPR016032">
    <property type="entry name" value="Sig_transdc_resp-reg_C-effctor"/>
</dbReference>
<dbReference type="Gene3D" id="6.10.250.690">
    <property type="match status" value="1"/>
</dbReference>
<evidence type="ECO:0000313" key="10">
    <source>
        <dbReference type="Proteomes" id="UP001165283"/>
    </source>
</evidence>
<evidence type="ECO:0000256" key="4">
    <source>
        <dbReference type="ARBA" id="ARBA00023163"/>
    </source>
</evidence>
<evidence type="ECO:0000256" key="1">
    <source>
        <dbReference type="ARBA" id="ARBA00022553"/>
    </source>
</evidence>
<dbReference type="SMART" id="SM00862">
    <property type="entry name" value="Trans_reg_C"/>
    <property type="match status" value="1"/>
</dbReference>
<organism evidence="9 10">
    <name type="scientific">Pseudonocardia humida</name>
    <dbReference type="NCBI Taxonomy" id="2800819"/>
    <lineage>
        <taxon>Bacteria</taxon>
        <taxon>Bacillati</taxon>
        <taxon>Actinomycetota</taxon>
        <taxon>Actinomycetes</taxon>
        <taxon>Pseudonocardiales</taxon>
        <taxon>Pseudonocardiaceae</taxon>
        <taxon>Pseudonocardia</taxon>
    </lineage>
</organism>
<evidence type="ECO:0000256" key="2">
    <source>
        <dbReference type="ARBA" id="ARBA00023015"/>
    </source>
</evidence>
<protein>
    <submittedName>
        <fullName evidence="9">Response regulator transcription factor</fullName>
    </submittedName>
</protein>
<feature type="DNA-binding region" description="OmpR/PhoB-type" evidence="6">
    <location>
        <begin position="133"/>
        <end position="231"/>
    </location>
</feature>
<reference evidence="9" key="1">
    <citation type="submission" date="2021-04" db="EMBL/GenBank/DDBJ databases">
        <title>Pseudonocardia sp. nov., isolated from sandy soil of mangrove forest.</title>
        <authorList>
            <person name="Zan Z."/>
            <person name="Huang R."/>
            <person name="Liu W."/>
        </authorList>
    </citation>
    <scope>NUCLEOTIDE SEQUENCE</scope>
    <source>
        <strain evidence="9">S2-4</strain>
    </source>
</reference>
<name>A0ABT1A7B4_9PSEU</name>
<dbReference type="InterPro" id="IPR001789">
    <property type="entry name" value="Sig_transdc_resp-reg_receiver"/>
</dbReference>
<dbReference type="RefSeq" id="WP_252443391.1">
    <property type="nucleotide sequence ID" value="NZ_JAGSOV010000060.1"/>
</dbReference>
<feature type="domain" description="OmpR/PhoB-type" evidence="8">
    <location>
        <begin position="133"/>
        <end position="231"/>
    </location>
</feature>
<sequence length="241" mass="26971">MTDRPLALVVDDDVTVRDVVHRYLDRAGYRVLVAGDGEQALRCVAEKAPDVVVLDLMLPRLGGLEVCRRLRRDAQRVPIVVLTALGEEEDRVLGLELGADDYVTKPFSPRELVLRVASVLRRSRELPARDVDHEPVVDGDLTVDVPGRRAYRDGRALQLTTREFDLLAFLVRRPGQVFSRAELLERVWGWDFGDRSTVTVHVRRLREKVEPDPTAPRRIATVWGVGYRYDGACGATPAAAG</sequence>
<dbReference type="Proteomes" id="UP001165283">
    <property type="component" value="Unassembled WGS sequence"/>
</dbReference>
<feature type="modified residue" description="4-aspartylphosphate" evidence="5">
    <location>
        <position position="55"/>
    </location>
</feature>
<dbReference type="PROSITE" id="PS51755">
    <property type="entry name" value="OMPR_PHOB"/>
    <property type="match status" value="1"/>
</dbReference>
<dbReference type="InterPro" id="IPR036388">
    <property type="entry name" value="WH-like_DNA-bd_sf"/>
</dbReference>
<keyword evidence="2" id="KW-0805">Transcription regulation</keyword>
<dbReference type="PANTHER" id="PTHR48111">
    <property type="entry name" value="REGULATOR OF RPOS"/>
    <property type="match status" value="1"/>
</dbReference>
<evidence type="ECO:0000259" key="7">
    <source>
        <dbReference type="PROSITE" id="PS50110"/>
    </source>
</evidence>
<evidence type="ECO:0000259" key="8">
    <source>
        <dbReference type="PROSITE" id="PS51755"/>
    </source>
</evidence>
<dbReference type="Pfam" id="PF00072">
    <property type="entry name" value="Response_reg"/>
    <property type="match status" value="1"/>
</dbReference>
<keyword evidence="4" id="KW-0804">Transcription</keyword>
<gene>
    <name evidence="9" type="ORF">KDL28_28020</name>
</gene>
<dbReference type="SUPFAM" id="SSF52172">
    <property type="entry name" value="CheY-like"/>
    <property type="match status" value="1"/>
</dbReference>
<dbReference type="InterPro" id="IPR039420">
    <property type="entry name" value="WalR-like"/>
</dbReference>
<dbReference type="InterPro" id="IPR001867">
    <property type="entry name" value="OmpR/PhoB-type_DNA-bd"/>
</dbReference>
<dbReference type="CDD" id="cd00383">
    <property type="entry name" value="trans_reg_C"/>
    <property type="match status" value="1"/>
</dbReference>
<dbReference type="EMBL" id="JAGSOV010000060">
    <property type="protein sequence ID" value="MCO1658922.1"/>
    <property type="molecule type" value="Genomic_DNA"/>
</dbReference>
<evidence type="ECO:0000313" key="9">
    <source>
        <dbReference type="EMBL" id="MCO1658922.1"/>
    </source>
</evidence>
<dbReference type="SMART" id="SM00448">
    <property type="entry name" value="REC"/>
    <property type="match status" value="1"/>
</dbReference>
<evidence type="ECO:0000256" key="6">
    <source>
        <dbReference type="PROSITE-ProRule" id="PRU01091"/>
    </source>
</evidence>
<dbReference type="Gene3D" id="3.40.50.2300">
    <property type="match status" value="1"/>
</dbReference>
<keyword evidence="10" id="KW-1185">Reference proteome</keyword>